<reference evidence="2" key="2">
    <citation type="submission" date="2023-05" db="EMBL/GenBank/DDBJ databases">
        <authorList>
            <consortium name="Lawrence Berkeley National Laboratory"/>
            <person name="Steindorff A."/>
            <person name="Hensen N."/>
            <person name="Bonometti L."/>
            <person name="Westerberg I."/>
            <person name="Brannstrom I.O."/>
            <person name="Guillou S."/>
            <person name="Cros-Aarteil S."/>
            <person name="Calhoun S."/>
            <person name="Haridas S."/>
            <person name="Kuo A."/>
            <person name="Mondo S."/>
            <person name="Pangilinan J."/>
            <person name="Riley R."/>
            <person name="Labutti K."/>
            <person name="Andreopoulos B."/>
            <person name="Lipzen A."/>
            <person name="Chen C."/>
            <person name="Yanf M."/>
            <person name="Daum C."/>
            <person name="Ng V."/>
            <person name="Clum A."/>
            <person name="Ohm R."/>
            <person name="Martin F."/>
            <person name="Silar P."/>
            <person name="Natvig D."/>
            <person name="Lalanne C."/>
            <person name="Gautier V."/>
            <person name="Ament-Velasquez S.L."/>
            <person name="Kruys A."/>
            <person name="Hutchinson M.I."/>
            <person name="Powell A.J."/>
            <person name="Barry K."/>
            <person name="Miller A.N."/>
            <person name="Grigoriev I.V."/>
            <person name="Debuchy R."/>
            <person name="Gladieux P."/>
            <person name="Thoren M.H."/>
            <person name="Johannesson H."/>
        </authorList>
    </citation>
    <scope>NUCLEOTIDE SEQUENCE</scope>
    <source>
        <strain evidence="2">CBS 731.68</strain>
    </source>
</reference>
<organism evidence="2 3">
    <name type="scientific">Parathielavia appendiculata</name>
    <dbReference type="NCBI Taxonomy" id="2587402"/>
    <lineage>
        <taxon>Eukaryota</taxon>
        <taxon>Fungi</taxon>
        <taxon>Dikarya</taxon>
        <taxon>Ascomycota</taxon>
        <taxon>Pezizomycotina</taxon>
        <taxon>Sordariomycetes</taxon>
        <taxon>Sordariomycetidae</taxon>
        <taxon>Sordariales</taxon>
        <taxon>Chaetomiaceae</taxon>
        <taxon>Parathielavia</taxon>
    </lineage>
</organism>
<proteinExistence type="predicted"/>
<dbReference type="RefSeq" id="XP_062643652.1">
    <property type="nucleotide sequence ID" value="XM_062786383.1"/>
</dbReference>
<evidence type="ECO:0000256" key="1">
    <source>
        <dbReference type="SAM" id="MobiDB-lite"/>
    </source>
</evidence>
<evidence type="ECO:0000313" key="2">
    <source>
        <dbReference type="EMBL" id="KAK4119879.1"/>
    </source>
</evidence>
<name>A0AAN6TSY1_9PEZI</name>
<comment type="caution">
    <text evidence="2">The sequence shown here is derived from an EMBL/GenBank/DDBJ whole genome shotgun (WGS) entry which is preliminary data.</text>
</comment>
<sequence>MPCPGPLLRSLATGRRLAQRLYFSLRFILQSSTLFTVLQPRHKTFSAFWRCIRQSQLLTRLYARFRLDLELSFRFGPLKHPLGSSSPLAHCPRPARHGASFRPQDLDPCLPGRSPVSPVQFAGPAHPDQSHKCRRF</sequence>
<dbReference type="Proteomes" id="UP001302602">
    <property type="component" value="Unassembled WGS sequence"/>
</dbReference>
<dbReference type="AlphaFoldDB" id="A0AAN6TSY1"/>
<evidence type="ECO:0000313" key="3">
    <source>
        <dbReference type="Proteomes" id="UP001302602"/>
    </source>
</evidence>
<dbReference type="GeneID" id="87823149"/>
<protein>
    <submittedName>
        <fullName evidence="2">Uncharacterized protein</fullName>
    </submittedName>
</protein>
<accession>A0AAN6TSY1</accession>
<dbReference type="EMBL" id="MU853243">
    <property type="protein sequence ID" value="KAK4119879.1"/>
    <property type="molecule type" value="Genomic_DNA"/>
</dbReference>
<feature type="region of interest" description="Disordered" evidence="1">
    <location>
        <begin position="83"/>
        <end position="104"/>
    </location>
</feature>
<gene>
    <name evidence="2" type="ORF">N657DRAFT_243295</name>
</gene>
<reference evidence="2" key="1">
    <citation type="journal article" date="2023" name="Mol. Phylogenet. Evol.">
        <title>Genome-scale phylogeny and comparative genomics of the fungal order Sordariales.</title>
        <authorList>
            <person name="Hensen N."/>
            <person name="Bonometti L."/>
            <person name="Westerberg I."/>
            <person name="Brannstrom I.O."/>
            <person name="Guillou S."/>
            <person name="Cros-Aarteil S."/>
            <person name="Calhoun S."/>
            <person name="Haridas S."/>
            <person name="Kuo A."/>
            <person name="Mondo S."/>
            <person name="Pangilinan J."/>
            <person name="Riley R."/>
            <person name="LaButti K."/>
            <person name="Andreopoulos B."/>
            <person name="Lipzen A."/>
            <person name="Chen C."/>
            <person name="Yan M."/>
            <person name="Daum C."/>
            <person name="Ng V."/>
            <person name="Clum A."/>
            <person name="Steindorff A."/>
            <person name="Ohm R.A."/>
            <person name="Martin F."/>
            <person name="Silar P."/>
            <person name="Natvig D.O."/>
            <person name="Lalanne C."/>
            <person name="Gautier V."/>
            <person name="Ament-Velasquez S.L."/>
            <person name="Kruys A."/>
            <person name="Hutchinson M.I."/>
            <person name="Powell A.J."/>
            <person name="Barry K."/>
            <person name="Miller A.N."/>
            <person name="Grigoriev I.V."/>
            <person name="Debuchy R."/>
            <person name="Gladieux P."/>
            <person name="Hiltunen Thoren M."/>
            <person name="Johannesson H."/>
        </authorList>
    </citation>
    <scope>NUCLEOTIDE SEQUENCE</scope>
    <source>
        <strain evidence="2">CBS 731.68</strain>
    </source>
</reference>
<keyword evidence="3" id="KW-1185">Reference proteome</keyword>